<dbReference type="Proteomes" id="UP000196240">
    <property type="component" value="Unassembled WGS sequence"/>
</dbReference>
<feature type="transmembrane region" description="Helical" evidence="6">
    <location>
        <begin position="502"/>
        <end position="524"/>
    </location>
</feature>
<evidence type="ECO:0000256" key="5">
    <source>
        <dbReference type="ARBA" id="ARBA00023136"/>
    </source>
</evidence>
<dbReference type="InterPro" id="IPR036866">
    <property type="entry name" value="RibonucZ/Hydroxyglut_hydro"/>
</dbReference>
<dbReference type="AlphaFoldDB" id="A0A1R7Q8Z9"/>
<name>A0A1R7Q8Z9_ACIJO</name>
<evidence type="ECO:0000256" key="6">
    <source>
        <dbReference type="SAM" id="Phobius"/>
    </source>
</evidence>
<dbReference type="NCBIfam" id="TIGR00360">
    <property type="entry name" value="ComEC_N-term"/>
    <property type="match status" value="1"/>
</dbReference>
<reference evidence="9 10" key="1">
    <citation type="submission" date="2017-02" db="EMBL/GenBank/DDBJ databases">
        <authorList>
            <person name="Peterson S.W."/>
        </authorList>
    </citation>
    <scope>NUCLEOTIDE SEQUENCE [LARGE SCALE GENOMIC DNA]</scope>
    <source>
        <strain evidence="9">C6</strain>
    </source>
</reference>
<dbReference type="Pfam" id="PF03772">
    <property type="entry name" value="Competence"/>
    <property type="match status" value="1"/>
</dbReference>
<keyword evidence="3 6" id="KW-0812">Transmembrane</keyword>
<evidence type="ECO:0000259" key="7">
    <source>
        <dbReference type="Pfam" id="PF00753"/>
    </source>
</evidence>
<feature type="transmembrane region" description="Helical" evidence="6">
    <location>
        <begin position="57"/>
        <end position="79"/>
    </location>
</feature>
<feature type="transmembrane region" description="Helical" evidence="6">
    <location>
        <begin position="475"/>
        <end position="495"/>
    </location>
</feature>
<feature type="transmembrane region" description="Helical" evidence="6">
    <location>
        <begin position="27"/>
        <end position="50"/>
    </location>
</feature>
<dbReference type="InterPro" id="IPR004477">
    <property type="entry name" value="ComEC_N"/>
</dbReference>
<evidence type="ECO:0000313" key="10">
    <source>
        <dbReference type="Proteomes" id="UP000196240"/>
    </source>
</evidence>
<dbReference type="CDD" id="cd07731">
    <property type="entry name" value="ComA-like_MBL-fold"/>
    <property type="match status" value="1"/>
</dbReference>
<proteinExistence type="predicted"/>
<gene>
    <name evidence="9" type="ORF">ACNJC6_00338</name>
</gene>
<feature type="domain" description="ComEC/Rec2-related protein" evidence="8">
    <location>
        <begin position="244"/>
        <end position="524"/>
    </location>
</feature>
<organism evidence="9 10">
    <name type="scientific">Acinetobacter johnsonii</name>
    <dbReference type="NCBI Taxonomy" id="40214"/>
    <lineage>
        <taxon>Bacteria</taxon>
        <taxon>Pseudomonadati</taxon>
        <taxon>Pseudomonadota</taxon>
        <taxon>Gammaproteobacteria</taxon>
        <taxon>Moraxellales</taxon>
        <taxon>Moraxellaceae</taxon>
        <taxon>Acinetobacter</taxon>
    </lineage>
</organism>
<dbReference type="SUPFAM" id="SSF56281">
    <property type="entry name" value="Metallo-hydrolase/oxidoreductase"/>
    <property type="match status" value="1"/>
</dbReference>
<evidence type="ECO:0000259" key="8">
    <source>
        <dbReference type="Pfam" id="PF03772"/>
    </source>
</evidence>
<keyword evidence="2" id="KW-1003">Cell membrane</keyword>
<evidence type="ECO:0000256" key="4">
    <source>
        <dbReference type="ARBA" id="ARBA00022989"/>
    </source>
</evidence>
<comment type="subcellular location">
    <subcellularLocation>
        <location evidence="1">Cell membrane</location>
        <topology evidence="1">Multi-pass membrane protein</topology>
    </subcellularLocation>
</comment>
<protein>
    <submittedName>
        <fullName evidence="9">ComEC family competence protein</fullName>
    </submittedName>
</protein>
<dbReference type="InterPro" id="IPR052159">
    <property type="entry name" value="Competence_DNA_uptake"/>
</dbReference>
<keyword evidence="5 6" id="KW-0472">Membrane</keyword>
<dbReference type="EMBL" id="FUUY01000001">
    <property type="protein sequence ID" value="SJX20741.1"/>
    <property type="molecule type" value="Genomic_DNA"/>
</dbReference>
<dbReference type="Pfam" id="PF00753">
    <property type="entry name" value="Lactamase_B"/>
    <property type="match status" value="1"/>
</dbReference>
<feature type="transmembrane region" description="Helical" evidence="6">
    <location>
        <begin position="306"/>
        <end position="324"/>
    </location>
</feature>
<dbReference type="GO" id="GO:0030420">
    <property type="term" value="P:establishment of competence for transformation"/>
    <property type="evidence" value="ECO:0007669"/>
    <property type="project" value="InterPro"/>
</dbReference>
<dbReference type="PANTHER" id="PTHR30619">
    <property type="entry name" value="DNA INTERNALIZATION/COMPETENCE PROTEIN COMEC/REC2"/>
    <property type="match status" value="1"/>
</dbReference>
<dbReference type="InterPro" id="IPR004797">
    <property type="entry name" value="Competence_ComEC/Rec2"/>
</dbReference>
<dbReference type="InterPro" id="IPR001279">
    <property type="entry name" value="Metallo-B-lactamas"/>
</dbReference>
<dbReference type="InterPro" id="IPR035681">
    <property type="entry name" value="ComA-like_MBL"/>
</dbReference>
<evidence type="ECO:0000256" key="3">
    <source>
        <dbReference type="ARBA" id="ARBA00022692"/>
    </source>
</evidence>
<feature type="transmembrane region" description="Helical" evidence="6">
    <location>
        <begin position="264"/>
        <end position="286"/>
    </location>
</feature>
<dbReference type="RefSeq" id="WP_087010776.1">
    <property type="nucleotide sequence ID" value="NZ_FUUY01000001.1"/>
</dbReference>
<feature type="domain" description="Metallo-beta-lactamase" evidence="7">
    <location>
        <begin position="557"/>
        <end position="636"/>
    </location>
</feature>
<evidence type="ECO:0000256" key="2">
    <source>
        <dbReference type="ARBA" id="ARBA00022475"/>
    </source>
</evidence>
<dbReference type="NCBIfam" id="TIGR00361">
    <property type="entry name" value="ComEC_Rec2"/>
    <property type="match status" value="1"/>
</dbReference>
<dbReference type="GO" id="GO:0005886">
    <property type="term" value="C:plasma membrane"/>
    <property type="evidence" value="ECO:0007669"/>
    <property type="project" value="UniProtKB-SubCell"/>
</dbReference>
<dbReference type="PANTHER" id="PTHR30619:SF1">
    <property type="entry name" value="RECOMBINATION PROTEIN 2"/>
    <property type="match status" value="1"/>
</dbReference>
<feature type="transmembrane region" description="Helical" evidence="6">
    <location>
        <begin position="445"/>
        <end position="469"/>
    </location>
</feature>
<dbReference type="Gene3D" id="3.60.15.10">
    <property type="entry name" value="Ribonuclease Z/Hydroxyacylglutathione hydrolase-like"/>
    <property type="match status" value="1"/>
</dbReference>
<evidence type="ECO:0000313" key="9">
    <source>
        <dbReference type="EMBL" id="SJX20741.1"/>
    </source>
</evidence>
<accession>A0A1R7Q8Z9</accession>
<sequence>MKFLYAAAWIVGIALMGQSVPILNHLFYLALILVIVLLLLQLLQLLQLFLFKHKHALILQFICGLIYSMLFLTVGYHYAQSALQQRLAYKETKVEDAEVIVYIAKINQLGAETIQQEIQVLNRHVQPVQWLGFQKRISDEQAVLELGKYYRLTGEIRPAHSYAVRGVFDVEQWYLQRNLMSGFKLKHIHPLSESEISALGYTNYLRKQQGVLNKIQLGIEHQRLNIRHFIYSQPLSHKGLILALLTGDESFLDKETTAFFQRFGISHLLAISGPHVLIFAVMLCWLLQKVLNRYWPQIFLKIPRPYALLLPFCCCVLLYCAFVGFEIPALRTLLSCFCLSVLIWLRQKISALTLLLLSASLLLLFDPFSILSAAFWLSYGACFVLLRIYQTTIRLDLTRPQSWQKKLVFSLKLLVESQWKIFVALMPLVIIFFKQVSWVSPISNLVAIPLISLLVVPLEVLAAFTFYLFEPLSSLLFQLADWVLVFLLGILNVLDELLPIKLYAIALNSWQVILLILLLIIVFMPKPSLPKSWLVLGLIPLLGFSSQNSPFELIVLDVGQGQAVYMQHGQQHAMIDVGGSYDESKFSVAKQIIQPFLSKQGVSQLDQLILTHLDQDHSGSYATLKNELSINQVYSNQQLDVATTSNFNYCQQGQIWHWSEQVEIKILSPKANQLAQVPYQQNELSCVVYIQVKDVQPYQYFLIMGDAGWQTEFQLLQDYPDLKVDVLVLGHHGSRHSSAYAFLKHYQPKLAIASAGFHNRYGHPSTVTQARLKALNIPLLTTVEQGSIGFIVQPTGIIELTIQRQTRQWLQSTDSVVPNAIALNGSQPH</sequence>
<keyword evidence="4 6" id="KW-1133">Transmembrane helix</keyword>
<evidence type="ECO:0000256" key="1">
    <source>
        <dbReference type="ARBA" id="ARBA00004651"/>
    </source>
</evidence>